<dbReference type="FunFam" id="1.10.510.10:FF:000182">
    <property type="entry name" value="MAP kinase kinase kinase mkh1"/>
    <property type="match status" value="1"/>
</dbReference>
<dbReference type="GO" id="GO:0005524">
    <property type="term" value="F:ATP binding"/>
    <property type="evidence" value="ECO:0007669"/>
    <property type="project" value="UniProtKB-UniRule"/>
</dbReference>
<dbReference type="FunFam" id="3.30.200.20:FF:000387">
    <property type="entry name" value="Serine/threonine-protein kinase STE11"/>
    <property type="match status" value="1"/>
</dbReference>
<dbReference type="OrthoDB" id="266718at2759"/>
<gene>
    <name evidence="11" type="ORF">CU097_014859</name>
</gene>
<dbReference type="EMBL" id="PJQL01000112">
    <property type="protein sequence ID" value="RCH99596.1"/>
    <property type="molecule type" value="Genomic_DNA"/>
</dbReference>
<feature type="binding site" evidence="7">
    <location>
        <position position="577"/>
    </location>
    <ligand>
        <name>ATP</name>
        <dbReference type="ChEBI" id="CHEBI:30616"/>
    </ligand>
</feature>
<evidence type="ECO:0000259" key="9">
    <source>
        <dbReference type="PROSITE" id="PS50011"/>
    </source>
</evidence>
<evidence type="ECO:0000256" key="8">
    <source>
        <dbReference type="SAM" id="MobiDB-lite"/>
    </source>
</evidence>
<feature type="region of interest" description="Disordered" evidence="8">
    <location>
        <begin position="98"/>
        <end position="144"/>
    </location>
</feature>
<evidence type="ECO:0000256" key="1">
    <source>
        <dbReference type="ARBA" id="ARBA00006529"/>
    </source>
</evidence>
<keyword evidence="2" id="KW-0723">Serine/threonine-protein kinase</keyword>
<dbReference type="Proteomes" id="UP000252139">
    <property type="component" value="Unassembled WGS sequence"/>
</dbReference>
<evidence type="ECO:0008006" key="13">
    <source>
        <dbReference type="Google" id="ProtNLM"/>
    </source>
</evidence>
<dbReference type="InterPro" id="IPR001245">
    <property type="entry name" value="Ser-Thr/Tyr_kinase_cat_dom"/>
</dbReference>
<feature type="compositionally biased region" description="Polar residues" evidence="8">
    <location>
        <begin position="410"/>
        <end position="431"/>
    </location>
</feature>
<dbReference type="InterPro" id="IPR008271">
    <property type="entry name" value="Ser/Thr_kinase_AS"/>
</dbReference>
<sequence>MTKPDCWNQEKVVKWLNDKGWGQFASTFEKHNICHEKFLNISLAELVEYLPRSMTTYYERRRLLNEIRALSNNDNSDHPSAPLPIHISINTNMHDYRPNISPYSHSSDHIKGYSSSPSPSPSPSPSSDHLVTTPFSTTNRKNYTSYSPKAAFNKFKNPFRSTTTTAQNSASSLNGPTPSPRSVRHESGDEGNKRTPDKISKFWSNYWHHSPKKQPNQQPKEQRIQVTGDKETWYSLNVTNIRDPVTIKQLVLNRMNYEGHLDDYLYFHENGPNPNLPIEPHELMDLCSTADQSASQRLLVRPILKSPFSFSTPELGQSPTTESSKRYSSMNSSSKHYTLCRKGATKMQRSSFGVQLSDPPTPLEERSKTSIVSLPPPSPSKLSCSSDDPPRQHILWAVPPANSGERHYQSHPSTPDLSKSSRQSSCSNTSDSAKEEFWGERPPTEVVFDNMERYFDKQDLDKEVEVAVDATNSLSRRSTKSIRLVAREASRKYKKTGETMVRRKSTKLWGQRLVEVKSKSAHVMTRLPSVSEHMSLSHANTSDTPIQWIRGKLIGKGSFGKVYLAFNVGSSEVIAVKQVEVPKTVSDMLNERQHDVVEALYQEIMMLRDLDHENIVQYLGYGRDDTEGVINIFLEYVSGGSLSSRLSVHGPFDESLTRYITKQICSGLAYLHSRNILHRDIKAANILIEQDGICKISDFGLSKKNDYDEVYDENSRMSLRGSIYWMAPEVVKNEPYSAKVDIWSLGCTVLEMLTGQRPWLALSQIAAIYNLGRLNSPNIPDHISNCAKDFLKQCFIIDPIQRPTATNLLEHEFLNIDPSFQFNEYLEKGKI</sequence>
<evidence type="ECO:0000256" key="3">
    <source>
        <dbReference type="ARBA" id="ARBA00022679"/>
    </source>
</evidence>
<evidence type="ECO:0000256" key="4">
    <source>
        <dbReference type="ARBA" id="ARBA00022741"/>
    </source>
</evidence>
<feature type="compositionally biased region" description="Basic and acidic residues" evidence="8">
    <location>
        <begin position="432"/>
        <end position="441"/>
    </location>
</feature>
<dbReference type="PROSITE" id="PS50011">
    <property type="entry name" value="PROTEIN_KINASE_DOM"/>
    <property type="match status" value="1"/>
</dbReference>
<feature type="compositionally biased region" description="Basic and acidic residues" evidence="8">
    <location>
        <begin position="183"/>
        <end position="198"/>
    </location>
</feature>
<feature type="region of interest" description="Disordered" evidence="8">
    <location>
        <begin position="157"/>
        <end position="198"/>
    </location>
</feature>
<dbReference type="SUPFAM" id="SSF56112">
    <property type="entry name" value="Protein kinase-like (PK-like)"/>
    <property type="match status" value="1"/>
</dbReference>
<feature type="domain" description="Protein kinase" evidence="9">
    <location>
        <begin position="548"/>
        <end position="814"/>
    </location>
</feature>
<evidence type="ECO:0000256" key="6">
    <source>
        <dbReference type="ARBA" id="ARBA00022840"/>
    </source>
</evidence>
<comment type="similarity">
    <text evidence="1">Belongs to the protein kinase superfamily. STE Ser/Thr protein kinase family. MAP kinase kinase kinase subfamily.</text>
</comment>
<feature type="compositionally biased region" description="Low complexity" evidence="8">
    <location>
        <begin position="161"/>
        <end position="172"/>
    </location>
</feature>
<dbReference type="InterPro" id="IPR050538">
    <property type="entry name" value="MAP_kinase_kinase_kinase"/>
</dbReference>
<dbReference type="InterPro" id="IPR000719">
    <property type="entry name" value="Prot_kinase_dom"/>
</dbReference>
<organism evidence="11 12">
    <name type="scientific">Rhizopus azygosporus</name>
    <name type="common">Rhizopus microsporus var. azygosporus</name>
    <dbReference type="NCBI Taxonomy" id="86630"/>
    <lineage>
        <taxon>Eukaryota</taxon>
        <taxon>Fungi</taxon>
        <taxon>Fungi incertae sedis</taxon>
        <taxon>Mucoromycota</taxon>
        <taxon>Mucoromycotina</taxon>
        <taxon>Mucoromycetes</taxon>
        <taxon>Mucorales</taxon>
        <taxon>Mucorineae</taxon>
        <taxon>Rhizopodaceae</taxon>
        <taxon>Rhizopus</taxon>
    </lineage>
</organism>
<feature type="compositionally biased region" description="Polar residues" evidence="8">
    <location>
        <begin position="129"/>
        <end position="144"/>
    </location>
</feature>
<dbReference type="Gene3D" id="1.10.150.50">
    <property type="entry name" value="Transcription Factor, Ets-1"/>
    <property type="match status" value="1"/>
</dbReference>
<dbReference type="InterPro" id="IPR017441">
    <property type="entry name" value="Protein_kinase_ATP_BS"/>
</dbReference>
<evidence type="ECO:0000259" key="10">
    <source>
        <dbReference type="PROSITE" id="PS50105"/>
    </source>
</evidence>
<evidence type="ECO:0000256" key="5">
    <source>
        <dbReference type="ARBA" id="ARBA00022777"/>
    </source>
</evidence>
<dbReference type="STRING" id="86630.A0A367KBP6"/>
<dbReference type="PANTHER" id="PTHR48016">
    <property type="entry name" value="MAP KINASE KINASE KINASE SSK2-RELATED-RELATED"/>
    <property type="match status" value="1"/>
</dbReference>
<evidence type="ECO:0000313" key="11">
    <source>
        <dbReference type="EMBL" id="RCH99596.1"/>
    </source>
</evidence>
<evidence type="ECO:0000313" key="12">
    <source>
        <dbReference type="Proteomes" id="UP000252139"/>
    </source>
</evidence>
<dbReference type="PROSITE" id="PS50105">
    <property type="entry name" value="SAM_DOMAIN"/>
    <property type="match status" value="1"/>
</dbReference>
<dbReference type="SUPFAM" id="SSF47769">
    <property type="entry name" value="SAM/Pointed domain"/>
    <property type="match status" value="1"/>
</dbReference>
<feature type="domain" description="SAM" evidence="10">
    <location>
        <begin position="7"/>
        <end position="73"/>
    </location>
</feature>
<dbReference type="Pfam" id="PF00069">
    <property type="entry name" value="Pkinase"/>
    <property type="match status" value="1"/>
</dbReference>
<dbReference type="PRINTS" id="PR00109">
    <property type="entry name" value="TYRKINASE"/>
</dbReference>
<dbReference type="InterPro" id="IPR013761">
    <property type="entry name" value="SAM/pointed_sf"/>
</dbReference>
<dbReference type="Gene3D" id="1.10.510.10">
    <property type="entry name" value="Transferase(Phosphotransferase) domain 1"/>
    <property type="match status" value="1"/>
</dbReference>
<feature type="compositionally biased region" description="Polar residues" evidence="8">
    <location>
        <begin position="310"/>
        <end position="322"/>
    </location>
</feature>
<dbReference type="GO" id="GO:0000196">
    <property type="term" value="P:cell integrity MAPK cascade"/>
    <property type="evidence" value="ECO:0007669"/>
    <property type="project" value="UniProtKB-ARBA"/>
</dbReference>
<accession>A0A367KBP6</accession>
<dbReference type="AlphaFoldDB" id="A0A367KBP6"/>
<evidence type="ECO:0000256" key="2">
    <source>
        <dbReference type="ARBA" id="ARBA00022527"/>
    </source>
</evidence>
<proteinExistence type="inferred from homology"/>
<dbReference type="InterPro" id="IPR001660">
    <property type="entry name" value="SAM"/>
</dbReference>
<keyword evidence="12" id="KW-1185">Reference proteome</keyword>
<dbReference type="GO" id="GO:0004709">
    <property type="term" value="F:MAP kinase kinase kinase activity"/>
    <property type="evidence" value="ECO:0007669"/>
    <property type="project" value="UniProtKB-ARBA"/>
</dbReference>
<feature type="region of interest" description="Disordered" evidence="8">
    <location>
        <begin position="348"/>
        <end position="441"/>
    </location>
</feature>
<dbReference type="PROSITE" id="PS00108">
    <property type="entry name" value="PROTEIN_KINASE_ST"/>
    <property type="match status" value="1"/>
</dbReference>
<dbReference type="InterPro" id="IPR011009">
    <property type="entry name" value="Kinase-like_dom_sf"/>
</dbReference>
<keyword evidence="3" id="KW-0808">Transferase</keyword>
<keyword evidence="5" id="KW-0418">Kinase</keyword>
<dbReference type="PANTHER" id="PTHR48016:SF48">
    <property type="entry name" value="SERINE_THREONINE-PROTEIN KINASE BCK1_SLK1_SSP31"/>
    <property type="match status" value="1"/>
</dbReference>
<keyword evidence="4 7" id="KW-0547">Nucleotide-binding</keyword>
<keyword evidence="6 7" id="KW-0067">ATP-binding</keyword>
<name>A0A367KBP6_RHIAZ</name>
<evidence type="ECO:0000256" key="7">
    <source>
        <dbReference type="PROSITE-ProRule" id="PRU10141"/>
    </source>
</evidence>
<comment type="caution">
    <text evidence="11">The sequence shown here is derived from an EMBL/GenBank/DDBJ whole genome shotgun (WGS) entry which is preliminary data.</text>
</comment>
<dbReference type="PROSITE" id="PS00107">
    <property type="entry name" value="PROTEIN_KINASE_ATP"/>
    <property type="match status" value="1"/>
</dbReference>
<dbReference type="SMART" id="SM00220">
    <property type="entry name" value="S_TKc"/>
    <property type="match status" value="1"/>
</dbReference>
<reference evidence="11 12" key="1">
    <citation type="journal article" date="2018" name="G3 (Bethesda)">
        <title>Phylogenetic and Phylogenomic Definition of Rhizopus Species.</title>
        <authorList>
            <person name="Gryganskyi A.P."/>
            <person name="Golan J."/>
            <person name="Dolatabadi S."/>
            <person name="Mondo S."/>
            <person name="Robb S."/>
            <person name="Idnurm A."/>
            <person name="Muszewska A."/>
            <person name="Steczkiewicz K."/>
            <person name="Masonjones S."/>
            <person name="Liao H.L."/>
            <person name="Gajdeczka M.T."/>
            <person name="Anike F."/>
            <person name="Vuek A."/>
            <person name="Anishchenko I.M."/>
            <person name="Voigt K."/>
            <person name="de Hoog G.S."/>
            <person name="Smith M.E."/>
            <person name="Heitman J."/>
            <person name="Vilgalys R."/>
            <person name="Stajich J.E."/>
        </authorList>
    </citation>
    <scope>NUCLEOTIDE SEQUENCE [LARGE SCALE GENOMIC DNA]</scope>
    <source>
        <strain evidence="11 12">CBS 357.93</strain>
    </source>
</reference>
<feature type="region of interest" description="Disordered" evidence="8">
    <location>
        <begin position="310"/>
        <end position="332"/>
    </location>
</feature>
<protein>
    <recommendedName>
        <fullName evidence="13">ATP binding</fullName>
    </recommendedName>
</protein>